<evidence type="ECO:0000313" key="2">
    <source>
        <dbReference type="EMBL" id="ROW16540.1"/>
    </source>
</evidence>
<dbReference type="SUPFAM" id="SSF110857">
    <property type="entry name" value="Gamma-glutamyl cyclotransferase-like"/>
    <property type="match status" value="1"/>
</dbReference>
<gene>
    <name evidence="2" type="ORF">VPNG_02803</name>
</gene>
<accession>A0A423XJE5</accession>
<reference evidence="2 3" key="1">
    <citation type="submission" date="2015-09" db="EMBL/GenBank/DDBJ databases">
        <title>Host preference determinants of Valsa canker pathogens revealed by comparative genomics.</title>
        <authorList>
            <person name="Yin Z."/>
            <person name="Huang L."/>
        </authorList>
    </citation>
    <scope>NUCLEOTIDE SEQUENCE [LARGE SCALE GENOMIC DNA]</scope>
    <source>
        <strain evidence="2 3">SXYLt</strain>
    </source>
</reference>
<dbReference type="Proteomes" id="UP000285146">
    <property type="component" value="Unassembled WGS sequence"/>
</dbReference>
<dbReference type="OrthoDB" id="1044435at2759"/>
<dbReference type="AlphaFoldDB" id="A0A423XJE5"/>
<name>A0A423XJE5_9PEZI</name>
<protein>
    <recommendedName>
        <fullName evidence="1">Gamma-glutamylcyclotransferase AIG2-like domain-containing protein</fullName>
    </recommendedName>
</protein>
<dbReference type="Pfam" id="PF06094">
    <property type="entry name" value="GGACT"/>
    <property type="match status" value="1"/>
</dbReference>
<dbReference type="InParanoid" id="A0A423XJE5"/>
<organism evidence="2 3">
    <name type="scientific">Cytospora leucostoma</name>
    <dbReference type="NCBI Taxonomy" id="1230097"/>
    <lineage>
        <taxon>Eukaryota</taxon>
        <taxon>Fungi</taxon>
        <taxon>Dikarya</taxon>
        <taxon>Ascomycota</taxon>
        <taxon>Pezizomycotina</taxon>
        <taxon>Sordariomycetes</taxon>
        <taxon>Sordariomycetidae</taxon>
        <taxon>Diaporthales</taxon>
        <taxon>Cytosporaceae</taxon>
        <taxon>Cytospora</taxon>
    </lineage>
</organism>
<evidence type="ECO:0000259" key="1">
    <source>
        <dbReference type="Pfam" id="PF06094"/>
    </source>
</evidence>
<comment type="caution">
    <text evidence="2">The sequence shown here is derived from an EMBL/GenBank/DDBJ whole genome shotgun (WGS) entry which is preliminary data.</text>
</comment>
<evidence type="ECO:0000313" key="3">
    <source>
        <dbReference type="Proteomes" id="UP000285146"/>
    </source>
</evidence>
<keyword evidence="3" id="KW-1185">Reference proteome</keyword>
<dbReference type="CDD" id="cd06661">
    <property type="entry name" value="GGCT_like"/>
    <property type="match status" value="1"/>
</dbReference>
<sequence>MPTDGQSRRLALAISGLGHDQPGSTPTLFVYGSLLVDAVIATLIDRIPEYEVTAAPGYRVAHLPGKPYPGLVRDDRGLSAEEWAMLDAWENPVYEVQALAYVWTLDLLRGAPLWTTASMTTSILEDYLETTRVWREEYEEQTKRLR</sequence>
<dbReference type="Gene3D" id="3.10.490.10">
    <property type="entry name" value="Gamma-glutamyl cyclotransferase-like"/>
    <property type="match status" value="1"/>
</dbReference>
<dbReference type="InterPro" id="IPR036568">
    <property type="entry name" value="GGCT-like_sf"/>
</dbReference>
<dbReference type="InterPro" id="IPR009288">
    <property type="entry name" value="AIG2-like_dom"/>
</dbReference>
<feature type="domain" description="Gamma-glutamylcyclotransferase AIG2-like" evidence="1">
    <location>
        <begin position="28"/>
        <end position="97"/>
    </location>
</feature>
<proteinExistence type="predicted"/>
<dbReference type="InterPro" id="IPR013024">
    <property type="entry name" value="GGCT-like"/>
</dbReference>
<dbReference type="EMBL" id="LKEB01000005">
    <property type="protein sequence ID" value="ROW16540.1"/>
    <property type="molecule type" value="Genomic_DNA"/>
</dbReference>